<feature type="region of interest" description="Disordered" evidence="1">
    <location>
        <begin position="321"/>
        <end position="426"/>
    </location>
</feature>
<feature type="compositionally biased region" description="Basic and acidic residues" evidence="1">
    <location>
        <begin position="146"/>
        <end position="156"/>
    </location>
</feature>
<evidence type="ECO:0000313" key="3">
    <source>
        <dbReference type="EMBL" id="KAA8594641.1"/>
    </source>
</evidence>
<dbReference type="GO" id="GO:0032034">
    <property type="term" value="F:myosin II head/neck binding"/>
    <property type="evidence" value="ECO:0007669"/>
    <property type="project" value="TreeGrafter"/>
</dbReference>
<keyword evidence="4" id="KW-1185">Reference proteome</keyword>
<evidence type="ECO:0000256" key="1">
    <source>
        <dbReference type="SAM" id="MobiDB-lite"/>
    </source>
</evidence>
<feature type="compositionally biased region" description="Basic and acidic residues" evidence="1">
    <location>
        <begin position="335"/>
        <end position="426"/>
    </location>
</feature>
<feature type="compositionally biased region" description="Polar residues" evidence="1">
    <location>
        <begin position="323"/>
        <end position="334"/>
    </location>
</feature>
<organism evidence="3 4">
    <name type="scientific">Etheostoma spectabile</name>
    <name type="common">orangethroat darter</name>
    <dbReference type="NCBI Taxonomy" id="54343"/>
    <lineage>
        <taxon>Eukaryota</taxon>
        <taxon>Metazoa</taxon>
        <taxon>Chordata</taxon>
        <taxon>Craniata</taxon>
        <taxon>Vertebrata</taxon>
        <taxon>Euteleostomi</taxon>
        <taxon>Actinopterygii</taxon>
        <taxon>Neopterygii</taxon>
        <taxon>Teleostei</taxon>
        <taxon>Neoteleostei</taxon>
        <taxon>Acanthomorphata</taxon>
        <taxon>Eupercaria</taxon>
        <taxon>Perciformes</taxon>
        <taxon>Percoidei</taxon>
        <taxon>Percidae</taxon>
        <taxon>Etheostomatinae</taxon>
        <taxon>Etheostoma</taxon>
    </lineage>
</organism>
<feature type="region of interest" description="Disordered" evidence="1">
    <location>
        <begin position="59"/>
        <end position="79"/>
    </location>
</feature>
<dbReference type="Pfam" id="PF15949">
    <property type="entry name" value="DUF4757"/>
    <property type="match status" value="1"/>
</dbReference>
<feature type="compositionally biased region" description="Polar residues" evidence="1">
    <location>
        <begin position="208"/>
        <end position="218"/>
    </location>
</feature>
<feature type="domain" description="DUF4757" evidence="2">
    <location>
        <begin position="1"/>
        <end position="92"/>
    </location>
</feature>
<protein>
    <recommendedName>
        <fullName evidence="2">DUF4757 domain-containing protein</fullName>
    </recommendedName>
</protein>
<gene>
    <name evidence="3" type="ORF">FQN60_011776</name>
</gene>
<accession>A0A5J5DMM6</accession>
<dbReference type="InterPro" id="IPR031865">
    <property type="entry name" value="DUF4757"/>
</dbReference>
<dbReference type="GO" id="GO:0051893">
    <property type="term" value="P:regulation of focal adhesion assembly"/>
    <property type="evidence" value="ECO:0007669"/>
    <property type="project" value="TreeGrafter"/>
</dbReference>
<dbReference type="AlphaFoldDB" id="A0A5J5DMM6"/>
<feature type="compositionally biased region" description="Polar residues" evidence="1">
    <location>
        <begin position="229"/>
        <end position="245"/>
    </location>
</feature>
<comment type="caution">
    <text evidence="3">The sequence shown here is derived from an EMBL/GenBank/DDBJ whole genome shotgun (WGS) entry which is preliminary data.</text>
</comment>
<evidence type="ECO:0000313" key="4">
    <source>
        <dbReference type="Proteomes" id="UP000327493"/>
    </source>
</evidence>
<dbReference type="PANTHER" id="PTHR15551:SF4">
    <property type="entry name" value="LIM AND CALPONIN HOMOLOGY DOMAINS-CONTAINING PROTEIN 1 ISOFORM X1"/>
    <property type="match status" value="1"/>
</dbReference>
<feature type="region of interest" description="Disordered" evidence="1">
    <location>
        <begin position="1"/>
        <end position="20"/>
    </location>
</feature>
<sequence>MGDMLNEEEVGHLPPLSQSRYERMHEQYNNFQEDDDHWQNELARWKNRRRSTSQELIKKEEERKRMEKRMKEEGSDCNKRKSIKTYKEIVEEKERREADLCDAYRNAATPEEAAMVLQRYALRFTISDATLDSLKLPRSTANPKQNLDKVDTEHKTTSPVNETSEPLHKPEPRVIKDHWHTEPKEMETKTTAQHATSVSVPSSSPTPGNTLSPVTNSDHVPPRSLELNEPQSKLTESPTKQQKQPITGDAKPQAKHTPPHIPQVQPQTTQPVHTLPSSPSVSPRPVPLLAAKPYCQPRNTLSGHKPVKMDGLVRVNGEVTEDLSVSTLPTSTRHSPPEVKEVPSKQMEKDAPSKQLEKEVPSKQLEKEVPSKQLEKDAPSKQLEKEVPSVQMEKEVPSVQMEKEVPSVQMEKEVPSVQMEKEVPSV</sequence>
<dbReference type="PANTHER" id="PTHR15551">
    <property type="entry name" value="LIM DOMAIN ONLY 7"/>
    <property type="match status" value="1"/>
</dbReference>
<feature type="non-terminal residue" evidence="3">
    <location>
        <position position="426"/>
    </location>
</feature>
<dbReference type="EMBL" id="VOFY01000002">
    <property type="protein sequence ID" value="KAA8594641.1"/>
    <property type="molecule type" value="Genomic_DNA"/>
</dbReference>
<dbReference type="GO" id="GO:0051496">
    <property type="term" value="P:positive regulation of stress fiber assembly"/>
    <property type="evidence" value="ECO:0007669"/>
    <property type="project" value="TreeGrafter"/>
</dbReference>
<feature type="compositionally biased region" description="Low complexity" evidence="1">
    <location>
        <begin position="196"/>
        <end position="207"/>
    </location>
</feature>
<evidence type="ECO:0000259" key="2">
    <source>
        <dbReference type="Pfam" id="PF15949"/>
    </source>
</evidence>
<feature type="region of interest" description="Disordered" evidence="1">
    <location>
        <begin position="131"/>
        <end position="309"/>
    </location>
</feature>
<feature type="compositionally biased region" description="Basic and acidic residues" evidence="1">
    <location>
        <begin position="165"/>
        <end position="188"/>
    </location>
</feature>
<proteinExistence type="predicted"/>
<reference evidence="3 4" key="1">
    <citation type="submission" date="2019-08" db="EMBL/GenBank/DDBJ databases">
        <title>A chromosome-level genome assembly, high-density linkage maps, and genome scans reveal the genomic architecture of hybrid incompatibilities underlying speciation via character displacement in darters (Percidae: Etheostominae).</title>
        <authorList>
            <person name="Moran R.L."/>
            <person name="Catchen J.M."/>
            <person name="Fuller R.C."/>
        </authorList>
    </citation>
    <scope>NUCLEOTIDE SEQUENCE [LARGE SCALE GENOMIC DNA]</scope>
    <source>
        <strain evidence="3">EspeVRDwgs_2016</strain>
        <tissue evidence="3">Muscle</tissue>
    </source>
</reference>
<name>A0A5J5DMM6_9PERO</name>
<dbReference type="GO" id="GO:0001725">
    <property type="term" value="C:stress fiber"/>
    <property type="evidence" value="ECO:0007669"/>
    <property type="project" value="TreeGrafter"/>
</dbReference>
<feature type="compositionally biased region" description="Low complexity" evidence="1">
    <location>
        <begin position="262"/>
        <end position="289"/>
    </location>
</feature>
<dbReference type="Proteomes" id="UP000327493">
    <property type="component" value="Chromosome 2"/>
</dbReference>